<feature type="domain" description="L-asparaginase N-terminal" evidence="6">
    <location>
        <begin position="11"/>
        <end position="180"/>
    </location>
</feature>
<dbReference type="EC" id="3.5.1.1" evidence="1"/>
<dbReference type="InterPro" id="IPR037152">
    <property type="entry name" value="L-asparaginase_N_sf"/>
</dbReference>
<feature type="region of interest" description="Disordered" evidence="5">
    <location>
        <begin position="589"/>
        <end position="615"/>
    </location>
</feature>
<feature type="domain" description="2EXR" evidence="8">
    <location>
        <begin position="397"/>
        <end position="485"/>
    </location>
</feature>
<name>A0A430LIA7_9HYPO</name>
<feature type="compositionally biased region" description="Low complexity" evidence="5">
    <location>
        <begin position="593"/>
        <end position="610"/>
    </location>
</feature>
<dbReference type="PIRSF" id="PIRSF500176">
    <property type="entry name" value="L_ASNase"/>
    <property type="match status" value="1"/>
</dbReference>
<evidence type="ECO:0000256" key="1">
    <source>
        <dbReference type="ARBA" id="ARBA00012920"/>
    </source>
</evidence>
<feature type="active site" evidence="4">
    <location>
        <position position="20"/>
    </location>
</feature>
<dbReference type="PRINTS" id="PR00139">
    <property type="entry name" value="ASNGLNASE"/>
</dbReference>
<evidence type="ECO:0000313" key="10">
    <source>
        <dbReference type="Proteomes" id="UP000287124"/>
    </source>
</evidence>
<protein>
    <recommendedName>
        <fullName evidence="1">asparaginase</fullName>
        <ecNumber evidence="1">3.5.1.1</ecNumber>
    </recommendedName>
</protein>
<dbReference type="PROSITE" id="PS00144">
    <property type="entry name" value="ASN_GLN_ASE_1"/>
    <property type="match status" value="1"/>
</dbReference>
<gene>
    <name evidence="9" type="ORF">BHE90_010078</name>
</gene>
<dbReference type="AlphaFoldDB" id="A0A430LIA7"/>
<evidence type="ECO:0000313" key="9">
    <source>
        <dbReference type="EMBL" id="RTE75466.1"/>
    </source>
</evidence>
<dbReference type="Gene3D" id="3.40.50.1170">
    <property type="entry name" value="L-asparaginase, N-terminal domain"/>
    <property type="match status" value="1"/>
</dbReference>
<feature type="binding site" evidence="3">
    <location>
        <position position="68"/>
    </location>
    <ligand>
        <name>substrate</name>
    </ligand>
</feature>
<evidence type="ECO:0000256" key="5">
    <source>
        <dbReference type="SAM" id="MobiDB-lite"/>
    </source>
</evidence>
<comment type="caution">
    <text evidence="9">The sequence shown here is derived from an EMBL/GenBank/DDBJ whole genome shotgun (WGS) entry which is preliminary data.</text>
</comment>
<feature type="active site" description="O-isoaspartyl threonine intermediate" evidence="2">
    <location>
        <position position="20"/>
    </location>
</feature>
<evidence type="ECO:0000256" key="4">
    <source>
        <dbReference type="PROSITE-ProRule" id="PRU10099"/>
    </source>
</evidence>
<dbReference type="PANTHER" id="PTHR11707:SF28">
    <property type="entry name" value="60 KDA LYSOPHOSPHOLIPASE"/>
    <property type="match status" value="1"/>
</dbReference>
<accession>A0A430LIA7</accession>
<dbReference type="EMBL" id="MIKF01000185">
    <property type="protein sequence ID" value="RTE75466.1"/>
    <property type="molecule type" value="Genomic_DNA"/>
</dbReference>
<dbReference type="Pfam" id="PF17763">
    <property type="entry name" value="Asparaginase_C"/>
    <property type="match status" value="1"/>
</dbReference>
<dbReference type="InterPro" id="IPR036152">
    <property type="entry name" value="Asp/glu_Ase-like_sf"/>
</dbReference>
<dbReference type="InterPro" id="IPR027473">
    <property type="entry name" value="L-asparaginase_C"/>
</dbReference>
<dbReference type="GO" id="GO:0004067">
    <property type="term" value="F:asparaginase activity"/>
    <property type="evidence" value="ECO:0007669"/>
    <property type="project" value="UniProtKB-UniRule"/>
</dbReference>
<dbReference type="InterPro" id="IPR006034">
    <property type="entry name" value="Asparaginase/glutaminase-like"/>
</dbReference>
<proteinExistence type="predicted"/>
<evidence type="ECO:0000256" key="2">
    <source>
        <dbReference type="PIRSR" id="PIRSR001220-1"/>
    </source>
</evidence>
<dbReference type="PIRSF" id="PIRSF001220">
    <property type="entry name" value="L-ASNase_gatD"/>
    <property type="match status" value="1"/>
</dbReference>
<reference evidence="9 10" key="1">
    <citation type="submission" date="2017-06" db="EMBL/GenBank/DDBJ databases">
        <title>Comparative genomic analysis of Ambrosia Fusariam Clade fungi.</title>
        <authorList>
            <person name="Stajich J.E."/>
            <person name="Carrillo J."/>
            <person name="Kijimoto T."/>
            <person name="Eskalen A."/>
            <person name="O'Donnell K."/>
            <person name="Kasson M."/>
        </authorList>
    </citation>
    <scope>NUCLEOTIDE SEQUENCE [LARGE SCALE GENOMIC DNA]</scope>
    <source>
        <strain evidence="9 10">UCR1854</strain>
    </source>
</reference>
<evidence type="ECO:0000259" key="6">
    <source>
        <dbReference type="Pfam" id="PF00710"/>
    </source>
</evidence>
<feature type="domain" description="Asparaginase/glutaminase C-terminal" evidence="7">
    <location>
        <begin position="225"/>
        <end position="282"/>
    </location>
</feature>
<evidence type="ECO:0000259" key="8">
    <source>
        <dbReference type="Pfam" id="PF20150"/>
    </source>
</evidence>
<dbReference type="Gene3D" id="3.40.50.40">
    <property type="match status" value="1"/>
</dbReference>
<dbReference type="SMART" id="SM00870">
    <property type="entry name" value="Asparaginase"/>
    <property type="match status" value="1"/>
</dbReference>
<dbReference type="Proteomes" id="UP000287124">
    <property type="component" value="Unassembled WGS sequence"/>
</dbReference>
<sequence>MKSDSVDPLPNITIIATGGTIAGAADSPEKTTDYEAGALHIDDITEGISGEWRNDAIVRYDQLMNVDSLDIDSSRAIRISQHVTEAANDPQVQGIVLLIGTDLLSEVAVLLALTVTSHKPIVMIGAILPHTAVSADGPGNILAAVRTAAAKGWSSKGHEVVIVIQNKIMAPWGTKKENNQFLPGPRSLLGEIEDSRPCFRWSPDPRAYMKFDLGGLSPGTPLPEVVRFDAHQDFRAYLVEAAIANGAKGIVLVGYGDGYWPEASAQQIKKLADETGVVMVFAAEGQLNVCFAKVPDIDKHTVISLRSAEVIPSAIRKRSLDDLLTTGLLYQHIPSTRPIRSTASSLVSTTTPRTGPTWAMAKKHLPEEINAESQRDDTGPPRKKNKSRDIVRSGVSFDDLSLEIRRMIWEWAFYPALESRIYNPGALLKGVESYYPDYQHGMPQSLRVCKEARNVAYRKREWVRIWQDGDQKPIHALVDPERDALYYDSNRNIGGGFEEIEHVFATIIINLRRDILSVILLREWSTMFALSPRLKKIQVVCLAYDWEIPRSSVGTANNFLIFDLDEKTDIQWLLELRSLHPDSKISYHVDPCSETSDTSASETSDTSASEMSDHSVSEMFDHSDTKISWEVVDADIRCLQKSSLPLYIVDGTKRAHRSNVIAKGDWGSFCVSIINAAEVALKSYRS</sequence>
<keyword evidence="10" id="KW-1185">Reference proteome</keyword>
<evidence type="ECO:0000256" key="3">
    <source>
        <dbReference type="PIRSR" id="PIRSR001220-2"/>
    </source>
</evidence>
<dbReference type="InterPro" id="IPR045518">
    <property type="entry name" value="2EXR"/>
</dbReference>
<dbReference type="GO" id="GO:0006528">
    <property type="term" value="P:asparagine metabolic process"/>
    <property type="evidence" value="ECO:0007669"/>
    <property type="project" value="UniProtKB-ARBA"/>
</dbReference>
<dbReference type="InterPro" id="IPR040919">
    <property type="entry name" value="Asparaginase_C"/>
</dbReference>
<dbReference type="Pfam" id="PF20150">
    <property type="entry name" value="2EXR"/>
    <property type="match status" value="1"/>
</dbReference>
<feature type="binding site" evidence="3">
    <location>
        <begin position="101"/>
        <end position="102"/>
    </location>
    <ligand>
        <name>substrate</name>
    </ligand>
</feature>
<dbReference type="InterPro" id="IPR027474">
    <property type="entry name" value="L-asparaginase_N"/>
</dbReference>
<dbReference type="InterPro" id="IPR020827">
    <property type="entry name" value="Asparaginase/glutaminase_AS1"/>
</dbReference>
<evidence type="ECO:0000259" key="7">
    <source>
        <dbReference type="Pfam" id="PF17763"/>
    </source>
</evidence>
<dbReference type="PANTHER" id="PTHR11707">
    <property type="entry name" value="L-ASPARAGINASE"/>
    <property type="match status" value="1"/>
</dbReference>
<feature type="region of interest" description="Disordered" evidence="5">
    <location>
        <begin position="368"/>
        <end position="389"/>
    </location>
</feature>
<organism evidence="9 10">
    <name type="scientific">Fusarium euwallaceae</name>
    <dbReference type="NCBI Taxonomy" id="1147111"/>
    <lineage>
        <taxon>Eukaryota</taxon>
        <taxon>Fungi</taxon>
        <taxon>Dikarya</taxon>
        <taxon>Ascomycota</taxon>
        <taxon>Pezizomycotina</taxon>
        <taxon>Sordariomycetes</taxon>
        <taxon>Hypocreomycetidae</taxon>
        <taxon>Hypocreales</taxon>
        <taxon>Nectriaceae</taxon>
        <taxon>Fusarium</taxon>
        <taxon>Fusarium solani species complex</taxon>
    </lineage>
</organism>
<dbReference type="Pfam" id="PF00710">
    <property type="entry name" value="Asparaginase"/>
    <property type="match status" value="1"/>
</dbReference>
<dbReference type="PROSITE" id="PS51732">
    <property type="entry name" value="ASN_GLN_ASE_3"/>
    <property type="match status" value="1"/>
</dbReference>
<dbReference type="SUPFAM" id="SSF53774">
    <property type="entry name" value="Glutaminase/Asparaginase"/>
    <property type="match status" value="1"/>
</dbReference>